<dbReference type="PANTHER" id="PTHR31579">
    <property type="entry name" value="OS03G0796600 PROTEIN"/>
    <property type="match status" value="1"/>
</dbReference>
<comment type="caution">
    <text evidence="1">The sequence shown here is derived from an EMBL/GenBank/DDBJ whole genome shotgun (WGS) entry which is preliminary data.</text>
</comment>
<sequence length="57" mass="6440">MKSGPCKASCIRDSLVKLLRLSRYDVAVCVLRWQRSGNVLRGDHVYIDVVNYNNGNS</sequence>
<proteinExistence type="predicted"/>
<dbReference type="InterPro" id="IPR006502">
    <property type="entry name" value="PDDEXK-like"/>
</dbReference>
<organism evidence="1 2">
    <name type="scientific">Gossypium armourianum</name>
    <dbReference type="NCBI Taxonomy" id="34283"/>
    <lineage>
        <taxon>Eukaryota</taxon>
        <taxon>Viridiplantae</taxon>
        <taxon>Streptophyta</taxon>
        <taxon>Embryophyta</taxon>
        <taxon>Tracheophyta</taxon>
        <taxon>Spermatophyta</taxon>
        <taxon>Magnoliopsida</taxon>
        <taxon>eudicotyledons</taxon>
        <taxon>Gunneridae</taxon>
        <taxon>Pentapetalae</taxon>
        <taxon>rosids</taxon>
        <taxon>malvids</taxon>
        <taxon>Malvales</taxon>
        <taxon>Malvaceae</taxon>
        <taxon>Malvoideae</taxon>
        <taxon>Gossypium</taxon>
    </lineage>
</organism>
<keyword evidence="2" id="KW-1185">Reference proteome</keyword>
<dbReference type="EMBL" id="JABFAE010000005">
    <property type="protein sequence ID" value="MBA0828512.1"/>
    <property type="molecule type" value="Genomic_DNA"/>
</dbReference>
<dbReference type="Proteomes" id="UP000593575">
    <property type="component" value="Unassembled WGS sequence"/>
</dbReference>
<evidence type="ECO:0000313" key="2">
    <source>
        <dbReference type="Proteomes" id="UP000593575"/>
    </source>
</evidence>
<dbReference type="AlphaFoldDB" id="A0A7J9J269"/>
<dbReference type="PANTHER" id="PTHR31579:SF39">
    <property type="entry name" value="OS01G0973600 PROTEIN"/>
    <property type="match status" value="1"/>
</dbReference>
<dbReference type="Pfam" id="PF04720">
    <property type="entry name" value="PDDEXK_6"/>
    <property type="match status" value="1"/>
</dbReference>
<accession>A0A7J9J269</accession>
<gene>
    <name evidence="1" type="ORF">Goarm_013184</name>
</gene>
<protein>
    <submittedName>
        <fullName evidence="1">Uncharacterized protein</fullName>
    </submittedName>
</protein>
<reference evidence="1 2" key="1">
    <citation type="journal article" date="2019" name="Genome Biol. Evol.">
        <title>Insights into the evolution of the New World diploid cottons (Gossypium, subgenus Houzingenia) based on genome sequencing.</title>
        <authorList>
            <person name="Grover C.E."/>
            <person name="Arick M.A. 2nd"/>
            <person name="Thrash A."/>
            <person name="Conover J.L."/>
            <person name="Sanders W.S."/>
            <person name="Peterson D.G."/>
            <person name="Frelichowski J.E."/>
            <person name="Scheffler J.A."/>
            <person name="Scheffler B.E."/>
            <person name="Wendel J.F."/>
        </authorList>
    </citation>
    <scope>NUCLEOTIDE SEQUENCE [LARGE SCALE GENOMIC DNA]</scope>
    <source>
        <strain evidence="1">6</strain>
        <tissue evidence="1">Leaf</tissue>
    </source>
</reference>
<name>A0A7J9J269_9ROSI</name>
<evidence type="ECO:0000313" key="1">
    <source>
        <dbReference type="EMBL" id="MBA0828512.1"/>
    </source>
</evidence>